<organism evidence="2 3">
    <name type="scientific">Microlunatus antarcticus</name>
    <dbReference type="NCBI Taxonomy" id="53388"/>
    <lineage>
        <taxon>Bacteria</taxon>
        <taxon>Bacillati</taxon>
        <taxon>Actinomycetota</taxon>
        <taxon>Actinomycetes</taxon>
        <taxon>Propionibacteriales</taxon>
        <taxon>Propionibacteriaceae</taxon>
        <taxon>Microlunatus</taxon>
    </lineage>
</organism>
<comment type="caution">
    <text evidence="2">The sequence shown here is derived from an EMBL/GenBank/DDBJ whole genome shotgun (WGS) entry which is preliminary data.</text>
</comment>
<evidence type="ECO:0000313" key="2">
    <source>
        <dbReference type="EMBL" id="MBB3325191.1"/>
    </source>
</evidence>
<reference evidence="2 3" key="1">
    <citation type="submission" date="2020-08" db="EMBL/GenBank/DDBJ databases">
        <title>Sequencing the genomes of 1000 actinobacteria strains.</title>
        <authorList>
            <person name="Klenk H.-P."/>
        </authorList>
    </citation>
    <scope>NUCLEOTIDE SEQUENCE [LARGE SCALE GENOMIC DNA]</scope>
    <source>
        <strain evidence="2 3">DSM 11053</strain>
    </source>
</reference>
<dbReference type="InterPro" id="IPR036388">
    <property type="entry name" value="WH-like_DNA-bd_sf"/>
</dbReference>
<keyword evidence="2" id="KW-0378">Hydrolase</keyword>
<dbReference type="InterPro" id="IPR001279">
    <property type="entry name" value="Metallo-B-lactamas"/>
</dbReference>
<keyword evidence="3" id="KW-1185">Reference proteome</keyword>
<accession>A0A7W5P5V9</accession>
<proteinExistence type="predicted"/>
<dbReference type="Proteomes" id="UP000565572">
    <property type="component" value="Unassembled WGS sequence"/>
</dbReference>
<dbReference type="Pfam" id="PF00753">
    <property type="entry name" value="Lactamase_B"/>
    <property type="match status" value="1"/>
</dbReference>
<sequence length="270" mass="27758">MSAVRAGSAVPGVVASVLAPNPGPMTLQGTNSWVLGDPALGPVVVVDPGPEDDGHLTRVLEAAGGRVVTVLLTHRHLDHSAGAATFAARAGCGVRAVDPAWRVGDDGLDDGTVIEAAGVRLEVLATPGHTSDSVSLLATYAEDGVPRVDLLTGDTVLGFGSTVITHPDGDLGAYLDSLDRLLGVVDDRGVTRILPGHGPVVADPEGVLTGYRTHRRERLAQVRAALAAGARTPEEVLAAVYPDSVGTPIEGAALQSVRAQLDHLDAHRQH</sequence>
<dbReference type="RefSeq" id="WP_332836593.1">
    <property type="nucleotide sequence ID" value="NZ_JACHZG010000001.1"/>
</dbReference>
<dbReference type="GO" id="GO:0016787">
    <property type="term" value="F:hydrolase activity"/>
    <property type="evidence" value="ECO:0007669"/>
    <property type="project" value="UniProtKB-KW"/>
</dbReference>
<dbReference type="Gene3D" id="1.10.10.10">
    <property type="entry name" value="Winged helix-like DNA-binding domain superfamily/Winged helix DNA-binding domain"/>
    <property type="match status" value="1"/>
</dbReference>
<feature type="domain" description="Metallo-beta-lactamase" evidence="1">
    <location>
        <begin position="29"/>
        <end position="197"/>
    </location>
</feature>
<dbReference type="AlphaFoldDB" id="A0A7W5P5V9"/>
<evidence type="ECO:0000259" key="1">
    <source>
        <dbReference type="SMART" id="SM00849"/>
    </source>
</evidence>
<dbReference type="PANTHER" id="PTHR23131">
    <property type="entry name" value="ENDORIBONUCLEASE LACTB2"/>
    <property type="match status" value="1"/>
</dbReference>
<dbReference type="Gene3D" id="3.60.15.10">
    <property type="entry name" value="Ribonuclease Z/Hydroxyacylglutathione hydrolase-like"/>
    <property type="match status" value="1"/>
</dbReference>
<dbReference type="SMART" id="SM00849">
    <property type="entry name" value="Lactamase_B"/>
    <property type="match status" value="1"/>
</dbReference>
<dbReference type="EMBL" id="JACHZG010000001">
    <property type="protein sequence ID" value="MBB3325191.1"/>
    <property type="molecule type" value="Genomic_DNA"/>
</dbReference>
<name>A0A7W5P5V9_9ACTN</name>
<dbReference type="CDD" id="cd16278">
    <property type="entry name" value="metallo-hydrolase-like_MBL-fold"/>
    <property type="match status" value="1"/>
</dbReference>
<dbReference type="InterPro" id="IPR050662">
    <property type="entry name" value="Sec-metab_biosynth-thioest"/>
</dbReference>
<gene>
    <name evidence="2" type="ORF">FHX39_000135</name>
</gene>
<protein>
    <submittedName>
        <fullName evidence="2">Glyoxylase-like metal-dependent hydrolase (Beta-lactamase superfamily II)</fullName>
    </submittedName>
</protein>
<dbReference type="InterPro" id="IPR036866">
    <property type="entry name" value="RibonucZ/Hydroxyglut_hydro"/>
</dbReference>
<dbReference type="PANTHER" id="PTHR23131:SF0">
    <property type="entry name" value="ENDORIBONUCLEASE LACTB2"/>
    <property type="match status" value="1"/>
</dbReference>
<evidence type="ECO:0000313" key="3">
    <source>
        <dbReference type="Proteomes" id="UP000565572"/>
    </source>
</evidence>
<dbReference type="SUPFAM" id="SSF56281">
    <property type="entry name" value="Metallo-hydrolase/oxidoreductase"/>
    <property type="match status" value="1"/>
</dbReference>